<feature type="domain" description="Flavodoxin-like" evidence="8">
    <location>
        <begin position="4"/>
        <end position="163"/>
    </location>
</feature>
<proteinExistence type="inferred from homology"/>
<protein>
    <recommendedName>
        <fullName evidence="7">Flavodoxin</fullName>
    </recommendedName>
</protein>
<evidence type="ECO:0000256" key="4">
    <source>
        <dbReference type="ARBA" id="ARBA00022630"/>
    </source>
</evidence>
<dbReference type="Proteomes" id="UP000789359">
    <property type="component" value="Unassembled WGS sequence"/>
</dbReference>
<dbReference type="PANTHER" id="PTHR42809">
    <property type="entry name" value="FLAVODOXIN 2"/>
    <property type="match status" value="1"/>
</dbReference>
<gene>
    <name evidence="9" type="primary">fldA</name>
    <name evidence="9" type="ORF">LMG8286_00954</name>
</gene>
<evidence type="ECO:0000256" key="3">
    <source>
        <dbReference type="ARBA" id="ARBA00022448"/>
    </source>
</evidence>
<dbReference type="PIRSF" id="PIRSF038996">
    <property type="entry name" value="FldA"/>
    <property type="match status" value="1"/>
</dbReference>
<keyword evidence="4 7" id="KW-0285">Flavoprotein</keyword>
<evidence type="ECO:0000256" key="7">
    <source>
        <dbReference type="PIRNR" id="PIRNR038996"/>
    </source>
</evidence>
<dbReference type="InterPro" id="IPR050619">
    <property type="entry name" value="Flavodoxin"/>
</dbReference>
<comment type="cofactor">
    <cofactor evidence="1 7">
        <name>FMN</name>
        <dbReference type="ChEBI" id="CHEBI:58210"/>
    </cofactor>
</comment>
<dbReference type="Gene3D" id="3.40.50.360">
    <property type="match status" value="1"/>
</dbReference>
<comment type="caution">
    <text evidence="9">The sequence shown here is derived from an EMBL/GenBank/DDBJ whole genome shotgun (WGS) entry which is preliminary data.</text>
</comment>
<name>A0ABM8Q3G1_9BACT</name>
<reference evidence="9 10" key="1">
    <citation type="submission" date="2020-11" db="EMBL/GenBank/DDBJ databases">
        <authorList>
            <person name="Peeters C."/>
        </authorList>
    </citation>
    <scope>NUCLEOTIDE SEQUENCE [LARGE SCALE GENOMIC DNA]</scope>
    <source>
        <strain evidence="9 10">LMG 8286</strain>
    </source>
</reference>
<comment type="similarity">
    <text evidence="2 7">Belongs to the flavodoxin family.</text>
</comment>
<evidence type="ECO:0000256" key="6">
    <source>
        <dbReference type="ARBA" id="ARBA00022982"/>
    </source>
</evidence>
<dbReference type="PANTHER" id="PTHR42809:SF1">
    <property type="entry name" value="FLAVODOXIN 1"/>
    <property type="match status" value="1"/>
</dbReference>
<dbReference type="Pfam" id="PF00258">
    <property type="entry name" value="Flavodoxin_1"/>
    <property type="match status" value="1"/>
</dbReference>
<dbReference type="InterPro" id="IPR008254">
    <property type="entry name" value="Flavodoxin/NO_synth"/>
</dbReference>
<keyword evidence="10" id="KW-1185">Reference proteome</keyword>
<organism evidence="9 10">
    <name type="scientific">Campylobacter suis</name>
    <dbReference type="NCBI Taxonomy" id="2790657"/>
    <lineage>
        <taxon>Bacteria</taxon>
        <taxon>Pseudomonadati</taxon>
        <taxon>Campylobacterota</taxon>
        <taxon>Epsilonproteobacteria</taxon>
        <taxon>Campylobacterales</taxon>
        <taxon>Campylobacteraceae</taxon>
        <taxon>Campylobacter</taxon>
    </lineage>
</organism>
<evidence type="ECO:0000256" key="2">
    <source>
        <dbReference type="ARBA" id="ARBA00005267"/>
    </source>
</evidence>
<dbReference type="InterPro" id="IPR010086">
    <property type="entry name" value="Flavodoxin_lc"/>
</dbReference>
<dbReference type="RefSeq" id="WP_230056696.1">
    <property type="nucleotide sequence ID" value="NZ_CAJHOE010000001.1"/>
</dbReference>
<evidence type="ECO:0000256" key="5">
    <source>
        <dbReference type="ARBA" id="ARBA00022643"/>
    </source>
</evidence>
<dbReference type="SUPFAM" id="SSF52218">
    <property type="entry name" value="Flavoproteins"/>
    <property type="match status" value="1"/>
</dbReference>
<evidence type="ECO:0000259" key="8">
    <source>
        <dbReference type="PROSITE" id="PS50902"/>
    </source>
</evidence>
<dbReference type="PROSITE" id="PS50902">
    <property type="entry name" value="FLAVODOXIN_LIKE"/>
    <property type="match status" value="1"/>
</dbReference>
<evidence type="ECO:0000313" key="9">
    <source>
        <dbReference type="EMBL" id="CAD7287367.1"/>
    </source>
</evidence>
<dbReference type="InterPro" id="IPR029039">
    <property type="entry name" value="Flavoprotein-like_sf"/>
</dbReference>
<evidence type="ECO:0000256" key="1">
    <source>
        <dbReference type="ARBA" id="ARBA00001917"/>
    </source>
</evidence>
<dbReference type="EMBL" id="CAJHOE010000001">
    <property type="protein sequence ID" value="CAD7287367.1"/>
    <property type="molecule type" value="Genomic_DNA"/>
</dbReference>
<sequence>MAKTGIFYATGKGFTKTACEILASELGGAEIFDIENTDVAKISRFELIILASSTYGDGELAPAWKDKLDELDELDELDFTGKKVALLGVGNRERHGDHFAESIVHFLPKIKNATLVGKDRSDYTGFNASLAREANGEFIGLVLDIKGDEEYAKRISAWAKKLA</sequence>
<comment type="function">
    <text evidence="7">Low-potential electron donor to a number of redox enzymes.</text>
</comment>
<keyword evidence="3 7" id="KW-0813">Transport</keyword>
<keyword evidence="6 7" id="KW-0249">Electron transport</keyword>
<keyword evidence="5 7" id="KW-0288">FMN</keyword>
<accession>A0ABM8Q3G1</accession>
<evidence type="ECO:0000313" key="10">
    <source>
        <dbReference type="Proteomes" id="UP000789359"/>
    </source>
</evidence>